<reference evidence="9 10" key="1">
    <citation type="journal article" date="2016" name="Nat. Commun.">
        <title>Thousands of microbial genomes shed light on interconnected biogeochemical processes in an aquifer system.</title>
        <authorList>
            <person name="Anantharaman K."/>
            <person name="Brown C.T."/>
            <person name="Hug L.A."/>
            <person name="Sharon I."/>
            <person name="Castelle C.J."/>
            <person name="Probst A.J."/>
            <person name="Thomas B.C."/>
            <person name="Singh A."/>
            <person name="Wilkins M.J."/>
            <person name="Karaoz U."/>
            <person name="Brodie E.L."/>
            <person name="Williams K.H."/>
            <person name="Hubbard S.S."/>
            <person name="Banfield J.F."/>
        </authorList>
    </citation>
    <scope>NUCLEOTIDE SEQUENCE [LARGE SCALE GENOMIC DNA]</scope>
</reference>
<comment type="caution">
    <text evidence="9">The sequence shown here is derived from an EMBL/GenBank/DDBJ whole genome shotgun (WGS) entry which is preliminary data.</text>
</comment>
<dbReference type="SUPFAM" id="SSF55681">
    <property type="entry name" value="Class II aaRS and biotin synthetases"/>
    <property type="match status" value="1"/>
</dbReference>
<evidence type="ECO:0000256" key="1">
    <source>
        <dbReference type="ARBA" id="ARBA00008226"/>
    </source>
</evidence>
<keyword evidence="4" id="KW-0547">Nucleotide-binding</keyword>
<evidence type="ECO:0000256" key="3">
    <source>
        <dbReference type="ARBA" id="ARBA00022598"/>
    </source>
</evidence>
<evidence type="ECO:0000259" key="8">
    <source>
        <dbReference type="PROSITE" id="PS50862"/>
    </source>
</evidence>
<gene>
    <name evidence="9" type="ORF">A2Z61_00765</name>
</gene>
<dbReference type="GO" id="GO:0004820">
    <property type="term" value="F:glycine-tRNA ligase activity"/>
    <property type="evidence" value="ECO:0007669"/>
    <property type="project" value="UniProtKB-EC"/>
</dbReference>
<dbReference type="EMBL" id="MFAC01000027">
    <property type="protein sequence ID" value="OGD66613.1"/>
    <property type="molecule type" value="Genomic_DNA"/>
</dbReference>
<evidence type="ECO:0000256" key="5">
    <source>
        <dbReference type="ARBA" id="ARBA00022840"/>
    </source>
</evidence>
<evidence type="ECO:0000256" key="4">
    <source>
        <dbReference type="ARBA" id="ARBA00022741"/>
    </source>
</evidence>
<proteinExistence type="inferred from homology"/>
<dbReference type="Pfam" id="PF00587">
    <property type="entry name" value="tRNA-synt_2b"/>
    <property type="match status" value="1"/>
</dbReference>
<dbReference type="InterPro" id="IPR004154">
    <property type="entry name" value="Anticodon-bd"/>
</dbReference>
<dbReference type="PROSITE" id="PS50862">
    <property type="entry name" value="AA_TRNA_LIGASE_II"/>
    <property type="match status" value="1"/>
</dbReference>
<name>A0A1F5EGV6_9BACT</name>
<dbReference type="Gene3D" id="3.30.930.10">
    <property type="entry name" value="Bira Bifunctional Protein, Domain 2"/>
    <property type="match status" value="1"/>
</dbReference>
<dbReference type="NCBIfam" id="NF003211">
    <property type="entry name" value="PRK04173.1"/>
    <property type="match status" value="1"/>
</dbReference>
<evidence type="ECO:0000256" key="2">
    <source>
        <dbReference type="ARBA" id="ARBA00012829"/>
    </source>
</evidence>
<dbReference type="PANTHER" id="PTHR10745">
    <property type="entry name" value="GLYCYL-TRNA SYNTHETASE/DNA POLYMERASE SUBUNIT GAMMA-2"/>
    <property type="match status" value="1"/>
</dbReference>
<dbReference type="InterPro" id="IPR045864">
    <property type="entry name" value="aa-tRNA-synth_II/BPL/LPL"/>
</dbReference>
<dbReference type="PRINTS" id="PR01043">
    <property type="entry name" value="TRNASYNTHGLY"/>
</dbReference>
<evidence type="ECO:0000313" key="9">
    <source>
        <dbReference type="EMBL" id="OGD66613.1"/>
    </source>
</evidence>
<feature type="domain" description="Aminoacyl-transfer RNA synthetases class-II family profile" evidence="8">
    <location>
        <begin position="9"/>
        <end position="370"/>
    </location>
</feature>
<dbReference type="GO" id="GO:0006426">
    <property type="term" value="P:glycyl-tRNA aminoacylation"/>
    <property type="evidence" value="ECO:0007669"/>
    <property type="project" value="InterPro"/>
</dbReference>
<dbReference type="NCBIfam" id="TIGR00389">
    <property type="entry name" value="glyS_dimeric"/>
    <property type="match status" value="1"/>
</dbReference>
<dbReference type="AlphaFoldDB" id="A0A1F5EGV6"/>
<evidence type="ECO:0000256" key="6">
    <source>
        <dbReference type="ARBA" id="ARBA00022917"/>
    </source>
</evidence>
<dbReference type="PANTHER" id="PTHR10745:SF8">
    <property type="entry name" value="DNA POLYMERASE SUBUNIT GAMMA-2, MITOCHONDRIAL"/>
    <property type="match status" value="1"/>
</dbReference>
<accession>A0A1F5EGV6</accession>
<dbReference type="InterPro" id="IPR006195">
    <property type="entry name" value="aa-tRNA-synth_II"/>
</dbReference>
<keyword evidence="5" id="KW-0067">ATP-binding</keyword>
<dbReference type="Proteomes" id="UP000186029">
    <property type="component" value="Unassembled WGS sequence"/>
</dbReference>
<dbReference type="Pfam" id="PF03129">
    <property type="entry name" value="HGTP_anticodon"/>
    <property type="match status" value="1"/>
</dbReference>
<keyword evidence="3 9" id="KW-0436">Ligase</keyword>
<dbReference type="CDD" id="cd00858">
    <property type="entry name" value="GlyRS_anticodon"/>
    <property type="match status" value="1"/>
</dbReference>
<evidence type="ECO:0000256" key="7">
    <source>
        <dbReference type="ARBA" id="ARBA00023146"/>
    </source>
</evidence>
<evidence type="ECO:0000313" key="10">
    <source>
        <dbReference type="Proteomes" id="UP000186029"/>
    </source>
</evidence>
<protein>
    <recommendedName>
        <fullName evidence="2">glycine--tRNA ligase</fullName>
        <ecNumber evidence="2">6.1.1.14</ecNumber>
    </recommendedName>
</protein>
<organism evidence="9 10">
    <name type="scientific">Candidatus Campbellbacteria bacterium RIFCSPLOWO2_02_35_12</name>
    <dbReference type="NCBI Taxonomy" id="1797580"/>
    <lineage>
        <taxon>Bacteria</taxon>
        <taxon>Candidatus Campbelliibacteriota</taxon>
    </lineage>
</organism>
<dbReference type="SUPFAM" id="SSF52954">
    <property type="entry name" value="Class II aaRS ABD-related"/>
    <property type="match status" value="1"/>
</dbReference>
<dbReference type="EC" id="6.1.1.14" evidence="2"/>
<dbReference type="GO" id="GO:0005524">
    <property type="term" value="F:ATP binding"/>
    <property type="evidence" value="ECO:0007669"/>
    <property type="project" value="UniProtKB-KW"/>
</dbReference>
<dbReference type="Gene3D" id="3.40.50.800">
    <property type="entry name" value="Anticodon-binding domain"/>
    <property type="match status" value="1"/>
</dbReference>
<dbReference type="InterPro" id="IPR036621">
    <property type="entry name" value="Anticodon-bd_dom_sf"/>
</dbReference>
<dbReference type="InterPro" id="IPR027031">
    <property type="entry name" value="Gly-tRNA_synthase/POLG2"/>
</dbReference>
<dbReference type="InterPro" id="IPR033731">
    <property type="entry name" value="GlyRS-like_core"/>
</dbReference>
<keyword evidence="6" id="KW-0648">Protein biosynthesis</keyword>
<dbReference type="InterPro" id="IPR002315">
    <property type="entry name" value="tRNA-synt_gly"/>
</dbReference>
<dbReference type="CDD" id="cd00774">
    <property type="entry name" value="GlyRS-like_core"/>
    <property type="match status" value="1"/>
</dbReference>
<dbReference type="InterPro" id="IPR002314">
    <property type="entry name" value="aa-tRNA-synt_IIb"/>
</dbReference>
<dbReference type="GO" id="GO:0005737">
    <property type="term" value="C:cytoplasm"/>
    <property type="evidence" value="ECO:0007669"/>
    <property type="project" value="InterPro"/>
</dbReference>
<sequence length="456" mass="53313">MKKEENKLEKITALAKRRGFVFPGSEIYGGFAGTYDWGPLGTELRRNVVNEWTRAMENHDNMAFLDSSIFTAAKVWEASGHVSDFSDPMVTCNNCHTKFRADHLLDTIGVAADEKMTEPQINILFDEHRAKLHCSVCRKKDFSKVFAKNLMATSTLGKFSEEDQEVYLRAETAQGIFINYKNVLNSGFYSIPFGIAQVGKAFRNEISPRQFLFRKREFEQMEMQYFVSPKEAFVAYEEWKNERMAYYDRLGIKKEKLRWKQHENLVFYAKDAWDIQYEYSFGWNELEGVHYRGDYDLNQHQKFSGVDMTYYDEKTKERYIPHVIETSTGVDRTILMILSDAYKEDEMNGEKRVFLRFKTNIAPIKAAVFPLLKNKSELVKKARDIYKMVKKDIPQIMWDDNGNIGKRYRRQDEIGTPHCITIDFDTIQDDSVTLRARDTGKQKRIKIKEIISHISA</sequence>
<comment type="similarity">
    <text evidence="1">Belongs to the class-II aminoacyl-tRNA synthetase family.</text>
</comment>
<keyword evidence="7" id="KW-0030">Aminoacyl-tRNA synthetase</keyword>
<dbReference type="STRING" id="1797580.A2Z61_00765"/>